<name>A0A9W7XBA3_9POAL</name>
<evidence type="ECO:0000313" key="3">
    <source>
        <dbReference type="Proteomes" id="UP001164776"/>
    </source>
</evidence>
<dbReference type="Proteomes" id="UP001164776">
    <property type="component" value="Unassembled WGS sequence"/>
</dbReference>
<evidence type="ECO:0008006" key="4">
    <source>
        <dbReference type="Google" id="ProtNLM"/>
    </source>
</evidence>
<keyword evidence="3" id="KW-1185">Reference proteome</keyword>
<evidence type="ECO:0000256" key="1">
    <source>
        <dbReference type="SAM" id="MobiDB-lite"/>
    </source>
</evidence>
<feature type="compositionally biased region" description="Basic residues" evidence="1">
    <location>
        <begin position="220"/>
        <end position="241"/>
    </location>
</feature>
<sequence length="303" mass="35052">MQGVKEFEELSLYGTNYPDWASNIKIGFASRGILSTIDPPVENGAAITDIMKYTALLLLRTSIHKDLKREYLLEENPKNLWLALKEHYEQQKEIIYPDAQYEWNHLRQQDFKSAEDYNHAIHNICTRLKFCEKEPSDAEKIQKTLATMHPADKVLCNQYRKEQHQHDKLQLKNHHLRPVGSTPLPEVHNVQNNVGNKRKSNGPSQDYQKNSTGRNGRNFTKNRRYKVNKRARGNAQPPRRKARICHKCGCNTHFAAACRTPKHLVDLYLKSIRDSKQKDSKFEAHFNQSTAPIDHASSSKVLT</sequence>
<dbReference type="AlphaFoldDB" id="A0A9W7XBA3"/>
<feature type="region of interest" description="Disordered" evidence="1">
    <location>
        <begin position="176"/>
        <end position="241"/>
    </location>
</feature>
<feature type="compositionally biased region" description="Polar residues" evidence="1">
    <location>
        <begin position="189"/>
        <end position="219"/>
    </location>
</feature>
<dbReference type="OrthoDB" id="1291547at2759"/>
<organism evidence="2 3">
    <name type="scientific">Paspalum vaginatum</name>
    <name type="common">seashore paspalum</name>
    <dbReference type="NCBI Taxonomy" id="158149"/>
    <lineage>
        <taxon>Eukaryota</taxon>
        <taxon>Viridiplantae</taxon>
        <taxon>Streptophyta</taxon>
        <taxon>Embryophyta</taxon>
        <taxon>Tracheophyta</taxon>
        <taxon>Spermatophyta</taxon>
        <taxon>Magnoliopsida</taxon>
        <taxon>Liliopsida</taxon>
        <taxon>Poales</taxon>
        <taxon>Poaceae</taxon>
        <taxon>PACMAD clade</taxon>
        <taxon>Panicoideae</taxon>
        <taxon>Andropogonodae</taxon>
        <taxon>Paspaleae</taxon>
        <taxon>Paspalinae</taxon>
        <taxon>Paspalum</taxon>
    </lineage>
</organism>
<reference evidence="2 3" key="1">
    <citation type="submission" date="2022-10" db="EMBL/GenBank/DDBJ databases">
        <title>WGS assembly of Paspalum vaginatum 540-79.</title>
        <authorList>
            <person name="Sun G."/>
            <person name="Wase N."/>
            <person name="Shu S."/>
            <person name="Jenkins J."/>
            <person name="Zhou B."/>
            <person name="Torres-Rodriguez J."/>
            <person name="Chen C."/>
            <person name="Sandor L."/>
            <person name="Plott C."/>
            <person name="Yoshinga Y."/>
            <person name="Daum C."/>
            <person name="Qi P."/>
            <person name="Barry K."/>
            <person name="Lipzen A."/>
            <person name="Berry L."/>
            <person name="Pedersen C."/>
            <person name="Gottilla T."/>
            <person name="Foltz A."/>
            <person name="Yu H."/>
            <person name="O'Malley R."/>
            <person name="Zhang C."/>
            <person name="Devos K."/>
            <person name="Sigmon B."/>
            <person name="Yu B."/>
            <person name="Obata T."/>
            <person name="Schmutz J."/>
            <person name="Schnable J."/>
        </authorList>
    </citation>
    <scope>NUCLEOTIDE SEQUENCE [LARGE SCALE GENOMIC DNA]</scope>
    <source>
        <strain evidence="3">cv. 540-79</strain>
    </source>
</reference>
<evidence type="ECO:0000313" key="2">
    <source>
        <dbReference type="EMBL" id="KAJ1255406.1"/>
    </source>
</evidence>
<protein>
    <recommendedName>
        <fullName evidence="4">CCHC-type domain-containing protein</fullName>
    </recommendedName>
</protein>
<dbReference type="PANTHER" id="PTHR33325:SF11">
    <property type="entry name" value="COLD SHOCK DOMAIN-CONTAINING PROTEIN 4-LIKE"/>
    <property type="match status" value="1"/>
</dbReference>
<comment type="caution">
    <text evidence="2">The sequence shown here is derived from an EMBL/GenBank/DDBJ whole genome shotgun (WGS) entry which is preliminary data.</text>
</comment>
<dbReference type="EMBL" id="MU629722">
    <property type="protein sequence ID" value="KAJ1255406.1"/>
    <property type="molecule type" value="Genomic_DNA"/>
</dbReference>
<accession>A0A9W7XBA3</accession>
<dbReference type="PANTHER" id="PTHR33325">
    <property type="entry name" value="ZINC FINGER, CCHC-TYPE-RELATED"/>
    <property type="match status" value="1"/>
</dbReference>
<gene>
    <name evidence="2" type="ORF">BS78_K245400</name>
</gene>
<proteinExistence type="predicted"/>